<keyword evidence="2" id="KW-1185">Reference proteome</keyword>
<reference evidence="1" key="2">
    <citation type="submission" date="2025-09" db="UniProtKB">
        <authorList>
            <consortium name="Ensembl"/>
        </authorList>
    </citation>
    <scope>IDENTIFICATION</scope>
</reference>
<evidence type="ECO:0000313" key="2">
    <source>
        <dbReference type="Proteomes" id="UP000694559"/>
    </source>
</evidence>
<evidence type="ECO:0000313" key="1">
    <source>
        <dbReference type="Ensembl" id="ENSNNAP00000012180.1"/>
    </source>
</evidence>
<dbReference type="AlphaFoldDB" id="A0A8C6XCE1"/>
<name>A0A8C6XCE1_NAJNA</name>
<protein>
    <submittedName>
        <fullName evidence="1">Uncharacterized protein</fullName>
    </submittedName>
</protein>
<proteinExistence type="predicted"/>
<dbReference type="Ensembl" id="ENSNNAT00000012743.1">
    <property type="protein sequence ID" value="ENSNNAP00000012180.1"/>
    <property type="gene ID" value="ENSNNAG00000008197.1"/>
</dbReference>
<accession>A0A8C6XCE1</accession>
<dbReference type="Proteomes" id="UP000694559">
    <property type="component" value="Unplaced"/>
</dbReference>
<sequence length="72" mass="8093">MLRFPLDVQSQAQCFYVISNFSCISVSVQNGSIHQKDAVNDDDFEPYLSSQTNQAKKNNGREGSLKPWLILA</sequence>
<reference evidence="1" key="1">
    <citation type="submission" date="2025-08" db="UniProtKB">
        <authorList>
            <consortium name="Ensembl"/>
        </authorList>
    </citation>
    <scope>IDENTIFICATION</scope>
</reference>
<organism evidence="1 2">
    <name type="scientific">Naja naja</name>
    <name type="common">Indian cobra</name>
    <dbReference type="NCBI Taxonomy" id="35670"/>
    <lineage>
        <taxon>Eukaryota</taxon>
        <taxon>Metazoa</taxon>
        <taxon>Chordata</taxon>
        <taxon>Craniata</taxon>
        <taxon>Vertebrata</taxon>
        <taxon>Euteleostomi</taxon>
        <taxon>Lepidosauria</taxon>
        <taxon>Squamata</taxon>
        <taxon>Bifurcata</taxon>
        <taxon>Unidentata</taxon>
        <taxon>Episquamata</taxon>
        <taxon>Toxicofera</taxon>
        <taxon>Serpentes</taxon>
        <taxon>Colubroidea</taxon>
        <taxon>Elapidae</taxon>
        <taxon>Elapinae</taxon>
        <taxon>Naja</taxon>
    </lineage>
</organism>
<dbReference type="OrthoDB" id="9424947at2759"/>
<dbReference type="GeneTree" id="ENSGT00960000189659"/>